<comment type="subcellular location">
    <subcellularLocation>
        <location evidence="1">Cell outer membrane</location>
    </subcellularLocation>
</comment>
<accession>A0A935JYV5</accession>
<keyword evidence="2" id="KW-0472">Membrane</keyword>
<evidence type="ECO:0000259" key="4">
    <source>
        <dbReference type="Pfam" id="PF00593"/>
    </source>
</evidence>
<dbReference type="Gene3D" id="2.40.170.20">
    <property type="entry name" value="TonB-dependent receptor, beta-barrel domain"/>
    <property type="match status" value="1"/>
</dbReference>
<comment type="caution">
    <text evidence="5">The sequence shown here is derived from an EMBL/GenBank/DDBJ whole genome shotgun (WGS) entry which is preliminary data.</text>
</comment>
<dbReference type="Pfam" id="PF00593">
    <property type="entry name" value="TonB_dep_Rec_b-barrel"/>
    <property type="match status" value="1"/>
</dbReference>
<dbReference type="EMBL" id="JADJMS010000042">
    <property type="protein sequence ID" value="MBK7416363.1"/>
    <property type="molecule type" value="Genomic_DNA"/>
</dbReference>
<dbReference type="AlphaFoldDB" id="A0A935JYV5"/>
<dbReference type="SUPFAM" id="SSF56935">
    <property type="entry name" value="Porins"/>
    <property type="match status" value="1"/>
</dbReference>
<organism evidence="5 6">
    <name type="scientific">Candidatus Dechloromonas phosphorivorans</name>
    <dbReference type="NCBI Taxonomy" id="2899244"/>
    <lineage>
        <taxon>Bacteria</taxon>
        <taxon>Pseudomonadati</taxon>
        <taxon>Pseudomonadota</taxon>
        <taxon>Betaproteobacteria</taxon>
        <taxon>Rhodocyclales</taxon>
        <taxon>Azonexaceae</taxon>
        <taxon>Dechloromonas</taxon>
    </lineage>
</organism>
<evidence type="ECO:0000313" key="5">
    <source>
        <dbReference type="EMBL" id="MBK7416363.1"/>
    </source>
</evidence>
<dbReference type="GO" id="GO:0009279">
    <property type="term" value="C:cell outer membrane"/>
    <property type="evidence" value="ECO:0007669"/>
    <property type="project" value="UniProtKB-SubCell"/>
</dbReference>
<gene>
    <name evidence="5" type="ORF">IPJ38_15960</name>
</gene>
<protein>
    <submittedName>
        <fullName evidence="5">TonB-dependent receptor</fullName>
    </submittedName>
</protein>
<evidence type="ECO:0000256" key="1">
    <source>
        <dbReference type="ARBA" id="ARBA00004442"/>
    </source>
</evidence>
<feature type="domain" description="TonB-dependent receptor-like beta-barrel" evidence="4">
    <location>
        <begin position="26"/>
        <end position="199"/>
    </location>
</feature>
<evidence type="ECO:0000313" key="6">
    <source>
        <dbReference type="Proteomes" id="UP000739411"/>
    </source>
</evidence>
<keyword evidence="5" id="KW-0675">Receptor</keyword>
<evidence type="ECO:0000256" key="2">
    <source>
        <dbReference type="ARBA" id="ARBA00023136"/>
    </source>
</evidence>
<keyword evidence="3" id="KW-0998">Cell outer membrane</keyword>
<dbReference type="Proteomes" id="UP000739411">
    <property type="component" value="Unassembled WGS sequence"/>
</dbReference>
<dbReference type="InterPro" id="IPR000531">
    <property type="entry name" value="Beta-barrel_TonB"/>
</dbReference>
<sequence>MIAMTPFSLGGNVNRVGLGTASRVADPERFEDVSSSYGLLRWRRILSPTHEFSFSWSGTVDSGEDRYFIPVTAKTITVDYGRRAERNQFEYQHLFRIYDDLRAVWGLEYRNESVQAQQLFNSNEIQKTGGSRAYLNLEYRPAERITLNGGGLVEQDSIGGTHVAPRLAINWKLNPFHTLGVGFSTAFRLPSLFEQRSDWRFTYLGQTIDIRYLSREVET</sequence>
<reference evidence="5 6" key="1">
    <citation type="submission" date="2020-10" db="EMBL/GenBank/DDBJ databases">
        <title>Connecting structure to function with the recovery of over 1000 high-quality activated sludge metagenome-assembled genomes encoding full-length rRNA genes using long-read sequencing.</title>
        <authorList>
            <person name="Singleton C.M."/>
            <person name="Petriglieri F."/>
            <person name="Kristensen J.M."/>
            <person name="Kirkegaard R.H."/>
            <person name="Michaelsen T.Y."/>
            <person name="Andersen M.H."/>
            <person name="Karst S.M."/>
            <person name="Dueholm M.S."/>
            <person name="Nielsen P.H."/>
            <person name="Albertsen M."/>
        </authorList>
    </citation>
    <scope>NUCLEOTIDE SEQUENCE [LARGE SCALE GENOMIC DNA]</scope>
    <source>
        <strain evidence="5">EsbW_18-Q3-R4-48_BATAC.463</strain>
    </source>
</reference>
<name>A0A935JYV5_9RHOO</name>
<dbReference type="InterPro" id="IPR036942">
    <property type="entry name" value="Beta-barrel_TonB_sf"/>
</dbReference>
<evidence type="ECO:0000256" key="3">
    <source>
        <dbReference type="ARBA" id="ARBA00023237"/>
    </source>
</evidence>
<proteinExistence type="predicted"/>